<evidence type="ECO:0000256" key="3">
    <source>
        <dbReference type="ARBA" id="ARBA00023163"/>
    </source>
</evidence>
<evidence type="ECO:0000313" key="7">
    <source>
        <dbReference type="Proteomes" id="UP000255036"/>
    </source>
</evidence>
<organism evidence="6 7">
    <name type="scientific">Anaerosacchariphilus polymeriproducens</name>
    <dbReference type="NCBI Taxonomy" id="1812858"/>
    <lineage>
        <taxon>Bacteria</taxon>
        <taxon>Bacillati</taxon>
        <taxon>Bacillota</taxon>
        <taxon>Clostridia</taxon>
        <taxon>Lachnospirales</taxon>
        <taxon>Lachnospiraceae</taxon>
        <taxon>Anaerosacchariphilus</taxon>
    </lineage>
</organism>
<dbReference type="InterPro" id="IPR036388">
    <property type="entry name" value="WH-like_DNA-bd_sf"/>
</dbReference>
<dbReference type="PANTHER" id="PTHR30514:SF1">
    <property type="entry name" value="HTH-TYPE TRANSCRIPTIONAL REGULATOR HEXR-RELATED"/>
    <property type="match status" value="1"/>
</dbReference>
<name>A0A371AS40_9FIRM</name>
<protein>
    <submittedName>
        <fullName evidence="6">MurR/RpiR family transcriptional regulator</fullName>
    </submittedName>
</protein>
<dbReference type="Pfam" id="PF01418">
    <property type="entry name" value="HTH_6"/>
    <property type="match status" value="1"/>
</dbReference>
<dbReference type="GO" id="GO:0003700">
    <property type="term" value="F:DNA-binding transcription factor activity"/>
    <property type="evidence" value="ECO:0007669"/>
    <property type="project" value="InterPro"/>
</dbReference>
<dbReference type="OrthoDB" id="1648815at2"/>
<dbReference type="CDD" id="cd05013">
    <property type="entry name" value="SIS_RpiR"/>
    <property type="match status" value="1"/>
</dbReference>
<dbReference type="RefSeq" id="WP_115482808.1">
    <property type="nucleotide sequence ID" value="NZ_QRCT01000049.1"/>
</dbReference>
<dbReference type="Pfam" id="PF01380">
    <property type="entry name" value="SIS"/>
    <property type="match status" value="1"/>
</dbReference>
<evidence type="ECO:0000259" key="5">
    <source>
        <dbReference type="PROSITE" id="PS51464"/>
    </source>
</evidence>
<gene>
    <name evidence="6" type="ORF">DWV06_13975</name>
</gene>
<dbReference type="GO" id="GO:1901135">
    <property type="term" value="P:carbohydrate derivative metabolic process"/>
    <property type="evidence" value="ECO:0007669"/>
    <property type="project" value="InterPro"/>
</dbReference>
<keyword evidence="7" id="KW-1185">Reference proteome</keyword>
<keyword evidence="2" id="KW-0238">DNA-binding</keyword>
<keyword evidence="1" id="KW-0805">Transcription regulation</keyword>
<dbReference type="AlphaFoldDB" id="A0A371AS40"/>
<evidence type="ECO:0000256" key="2">
    <source>
        <dbReference type="ARBA" id="ARBA00023125"/>
    </source>
</evidence>
<evidence type="ECO:0000313" key="6">
    <source>
        <dbReference type="EMBL" id="RDU22398.1"/>
    </source>
</evidence>
<dbReference type="GO" id="GO:0003677">
    <property type="term" value="F:DNA binding"/>
    <property type="evidence" value="ECO:0007669"/>
    <property type="project" value="UniProtKB-KW"/>
</dbReference>
<evidence type="ECO:0000256" key="1">
    <source>
        <dbReference type="ARBA" id="ARBA00023015"/>
    </source>
</evidence>
<dbReference type="InterPro" id="IPR001347">
    <property type="entry name" value="SIS_dom"/>
</dbReference>
<dbReference type="Gene3D" id="1.10.10.10">
    <property type="entry name" value="Winged helix-like DNA-binding domain superfamily/Winged helix DNA-binding domain"/>
    <property type="match status" value="1"/>
</dbReference>
<dbReference type="PROSITE" id="PS51071">
    <property type="entry name" value="HTH_RPIR"/>
    <property type="match status" value="1"/>
</dbReference>
<accession>A0A371AS40</accession>
<dbReference type="InterPro" id="IPR047640">
    <property type="entry name" value="RpiR-like"/>
</dbReference>
<evidence type="ECO:0000259" key="4">
    <source>
        <dbReference type="PROSITE" id="PS51071"/>
    </source>
</evidence>
<dbReference type="Proteomes" id="UP000255036">
    <property type="component" value="Unassembled WGS sequence"/>
</dbReference>
<dbReference type="Gene3D" id="3.40.50.10490">
    <property type="entry name" value="Glucose-6-phosphate isomerase like protein, domain 1"/>
    <property type="match status" value="1"/>
</dbReference>
<dbReference type="PANTHER" id="PTHR30514">
    <property type="entry name" value="GLUCOKINASE"/>
    <property type="match status" value="1"/>
</dbReference>
<sequence>MKLEELVNNNYMILNQNDLHIWKYICTHMQECCTISIDDLAKKCNISRATISRFSQKLSLTGFGEFKTRLKLELEDKDNIDDSTLNDICQHYKKAIQGFEQKDMSDICKLIYNADKLFVCATGHIQNIAAKVLKRNFMNMNKFFVTLYGNSETEVVVDTATSQDLIIIISLSGENTESVELAKKVKSRNVPVVSISKLTDNPLSKVCDYNLYITSDAIKLSDDKSYYTTAQYFMLIELLFIKYIMYCRKTM</sequence>
<dbReference type="GO" id="GO:0097367">
    <property type="term" value="F:carbohydrate derivative binding"/>
    <property type="evidence" value="ECO:0007669"/>
    <property type="project" value="InterPro"/>
</dbReference>
<proteinExistence type="predicted"/>
<reference evidence="6 7" key="1">
    <citation type="submission" date="2018-07" db="EMBL/GenBank/DDBJ databases">
        <title>Anaerosacharophilus polymeroproducens gen. nov. sp. nov., an anaerobic bacterium isolated from salt field.</title>
        <authorList>
            <person name="Kim W."/>
            <person name="Yang S.-H."/>
            <person name="Oh J."/>
            <person name="Lee J.-H."/>
            <person name="Kwon K.K."/>
        </authorList>
    </citation>
    <scope>NUCLEOTIDE SEQUENCE [LARGE SCALE GENOMIC DNA]</scope>
    <source>
        <strain evidence="6 7">MCWD5</strain>
    </source>
</reference>
<dbReference type="SUPFAM" id="SSF46689">
    <property type="entry name" value="Homeodomain-like"/>
    <property type="match status" value="1"/>
</dbReference>
<dbReference type="InterPro" id="IPR046348">
    <property type="entry name" value="SIS_dom_sf"/>
</dbReference>
<dbReference type="PROSITE" id="PS51464">
    <property type="entry name" value="SIS"/>
    <property type="match status" value="1"/>
</dbReference>
<dbReference type="EMBL" id="QRCT01000049">
    <property type="protein sequence ID" value="RDU22398.1"/>
    <property type="molecule type" value="Genomic_DNA"/>
</dbReference>
<feature type="domain" description="HTH rpiR-type" evidence="4">
    <location>
        <begin position="1"/>
        <end position="77"/>
    </location>
</feature>
<feature type="domain" description="SIS" evidence="5">
    <location>
        <begin position="107"/>
        <end position="250"/>
    </location>
</feature>
<dbReference type="InterPro" id="IPR009057">
    <property type="entry name" value="Homeodomain-like_sf"/>
</dbReference>
<dbReference type="InterPro" id="IPR035472">
    <property type="entry name" value="RpiR-like_SIS"/>
</dbReference>
<keyword evidence="3" id="KW-0804">Transcription</keyword>
<comment type="caution">
    <text evidence="6">The sequence shown here is derived from an EMBL/GenBank/DDBJ whole genome shotgun (WGS) entry which is preliminary data.</text>
</comment>
<dbReference type="SUPFAM" id="SSF53697">
    <property type="entry name" value="SIS domain"/>
    <property type="match status" value="1"/>
</dbReference>
<dbReference type="InterPro" id="IPR000281">
    <property type="entry name" value="HTH_RpiR"/>
</dbReference>